<dbReference type="InterPro" id="IPR029033">
    <property type="entry name" value="His_PPase_superfam"/>
</dbReference>
<dbReference type="PANTHER" id="PTHR48100:SF1">
    <property type="entry name" value="HISTIDINE PHOSPHATASE FAMILY PROTEIN-RELATED"/>
    <property type="match status" value="1"/>
</dbReference>
<organism evidence="3 4">
    <name type="scientific">Skermanella aerolata</name>
    <dbReference type="NCBI Taxonomy" id="393310"/>
    <lineage>
        <taxon>Bacteria</taxon>
        <taxon>Pseudomonadati</taxon>
        <taxon>Pseudomonadota</taxon>
        <taxon>Alphaproteobacteria</taxon>
        <taxon>Rhodospirillales</taxon>
        <taxon>Azospirillaceae</taxon>
        <taxon>Skermanella</taxon>
    </lineage>
</organism>
<evidence type="ECO:0000256" key="1">
    <source>
        <dbReference type="ARBA" id="ARBA00023152"/>
    </source>
</evidence>
<dbReference type="PROSITE" id="PS00175">
    <property type="entry name" value="PG_MUTASE"/>
    <property type="match status" value="1"/>
</dbReference>
<dbReference type="Pfam" id="PF00300">
    <property type="entry name" value="His_Phos_1"/>
    <property type="match status" value="1"/>
</dbReference>
<comment type="caution">
    <text evidence="3">The sequence shown here is derived from an EMBL/GenBank/DDBJ whole genome shotgun (WGS) entry which is preliminary data.</text>
</comment>
<reference evidence="3 4" key="1">
    <citation type="submission" date="2019-07" db="EMBL/GenBank/DDBJ databases">
        <title>Whole genome shotgun sequence of Skermanella aerolata NBRC 106429.</title>
        <authorList>
            <person name="Hosoyama A."/>
            <person name="Uohara A."/>
            <person name="Ohji S."/>
            <person name="Ichikawa N."/>
        </authorList>
    </citation>
    <scope>NUCLEOTIDE SEQUENCE [LARGE SCALE GENOMIC DNA]</scope>
    <source>
        <strain evidence="3 4">NBRC 106429</strain>
    </source>
</reference>
<dbReference type="Gene3D" id="3.40.50.1240">
    <property type="entry name" value="Phosphoglycerate mutase-like"/>
    <property type="match status" value="1"/>
</dbReference>
<keyword evidence="2" id="KW-0413">Isomerase</keyword>
<protein>
    <recommendedName>
        <fullName evidence="5">Phosphoglycerate mutase</fullName>
    </recommendedName>
</protein>
<gene>
    <name evidence="3" type="ORF">SAE02_23350</name>
</gene>
<proteinExistence type="predicted"/>
<dbReference type="InterPro" id="IPR013078">
    <property type="entry name" value="His_Pase_superF_clade-1"/>
</dbReference>
<dbReference type="SUPFAM" id="SSF53254">
    <property type="entry name" value="Phosphoglycerate mutase-like"/>
    <property type="match status" value="1"/>
</dbReference>
<dbReference type="EMBL" id="BJYZ01000009">
    <property type="protein sequence ID" value="GEO38187.1"/>
    <property type="molecule type" value="Genomic_DNA"/>
</dbReference>
<keyword evidence="4" id="KW-1185">Reference proteome</keyword>
<keyword evidence="1" id="KW-0324">Glycolysis</keyword>
<name>A0A512DNZ8_9PROT</name>
<evidence type="ECO:0000313" key="4">
    <source>
        <dbReference type="Proteomes" id="UP000321523"/>
    </source>
</evidence>
<dbReference type="GO" id="GO:0005737">
    <property type="term" value="C:cytoplasm"/>
    <property type="evidence" value="ECO:0007669"/>
    <property type="project" value="TreeGrafter"/>
</dbReference>
<dbReference type="AlphaFoldDB" id="A0A512DNZ8"/>
<accession>A0A512DNZ8</accession>
<dbReference type="Proteomes" id="UP000321523">
    <property type="component" value="Unassembled WGS sequence"/>
</dbReference>
<dbReference type="OrthoDB" id="9781415at2"/>
<dbReference type="CDD" id="cd07067">
    <property type="entry name" value="HP_PGM_like"/>
    <property type="match status" value="1"/>
</dbReference>
<dbReference type="InterPro" id="IPR050275">
    <property type="entry name" value="PGM_Phosphatase"/>
</dbReference>
<dbReference type="GO" id="GO:0016791">
    <property type="term" value="F:phosphatase activity"/>
    <property type="evidence" value="ECO:0007669"/>
    <property type="project" value="TreeGrafter"/>
</dbReference>
<evidence type="ECO:0008006" key="5">
    <source>
        <dbReference type="Google" id="ProtNLM"/>
    </source>
</evidence>
<dbReference type="RefSeq" id="WP_044428358.1">
    <property type="nucleotide sequence ID" value="NZ_BJYZ01000009.1"/>
</dbReference>
<evidence type="ECO:0000313" key="3">
    <source>
        <dbReference type="EMBL" id="GEO38187.1"/>
    </source>
</evidence>
<evidence type="ECO:0000256" key="2">
    <source>
        <dbReference type="ARBA" id="ARBA00023235"/>
    </source>
</evidence>
<sequence length="186" mass="20339">MFLIRHGQSEFNVAFAQTRTDPGIVDPGLTDLGRTQALAAAALLAGRGLVRLIASPYSRALQTASIIAEVLELPIEVQPVLGEHAFFTCDIGSPRSELQKRWPHLALDHVPEIWWPDTEIDEDGVTLRAAEFRAIARGFEDHTRVASVSHWGFIRAMTGHEVDNCAVVEFDPESGSSVCLTKAQPA</sequence>
<dbReference type="InterPro" id="IPR001345">
    <property type="entry name" value="PG/BPGM_mutase_AS"/>
</dbReference>
<dbReference type="PANTHER" id="PTHR48100">
    <property type="entry name" value="BROAD-SPECIFICITY PHOSPHATASE YOR283W-RELATED"/>
    <property type="match status" value="1"/>
</dbReference>
<dbReference type="SMART" id="SM00855">
    <property type="entry name" value="PGAM"/>
    <property type="match status" value="1"/>
</dbReference>